<keyword evidence="3" id="KW-0548">Nucleotidyltransferase</keyword>
<evidence type="ECO:0000313" key="4">
    <source>
        <dbReference type="Proteomes" id="UP000199093"/>
    </source>
</evidence>
<organism evidence="3 4">
    <name type="scientific">Salipiger marinus</name>
    <dbReference type="NCBI Taxonomy" id="555512"/>
    <lineage>
        <taxon>Bacteria</taxon>
        <taxon>Pseudomonadati</taxon>
        <taxon>Pseudomonadota</taxon>
        <taxon>Alphaproteobacteria</taxon>
        <taxon>Rhodobacterales</taxon>
        <taxon>Roseobacteraceae</taxon>
        <taxon>Salipiger</taxon>
    </lineage>
</organism>
<accession>A0A1G8TQ61</accession>
<reference evidence="4" key="1">
    <citation type="submission" date="2016-10" db="EMBL/GenBank/DDBJ databases">
        <authorList>
            <person name="Varghese N."/>
            <person name="Submissions S."/>
        </authorList>
    </citation>
    <scope>NUCLEOTIDE SEQUENCE [LARGE SCALE GENOMIC DNA]</scope>
    <source>
        <strain evidence="4">DSM 26424</strain>
    </source>
</reference>
<dbReference type="GO" id="GO:0016779">
    <property type="term" value="F:nucleotidyltransferase activity"/>
    <property type="evidence" value="ECO:0007669"/>
    <property type="project" value="UniProtKB-KW"/>
</dbReference>
<keyword evidence="1" id="KW-0460">Magnesium</keyword>
<proteinExistence type="predicted"/>
<dbReference type="InterPro" id="IPR029044">
    <property type="entry name" value="Nucleotide-diphossugar_trans"/>
</dbReference>
<protein>
    <submittedName>
        <fullName evidence="3">CTP:molybdopterin cytidylyltransferase MocA</fullName>
    </submittedName>
</protein>
<dbReference type="SUPFAM" id="SSF53448">
    <property type="entry name" value="Nucleotide-diphospho-sugar transferases"/>
    <property type="match status" value="1"/>
</dbReference>
<keyword evidence="3" id="KW-0808">Transferase</keyword>
<keyword evidence="4" id="KW-1185">Reference proteome</keyword>
<dbReference type="Proteomes" id="UP000199093">
    <property type="component" value="Unassembled WGS sequence"/>
</dbReference>
<dbReference type="EMBL" id="FNEJ01000031">
    <property type="protein sequence ID" value="SDJ42810.1"/>
    <property type="molecule type" value="Genomic_DNA"/>
</dbReference>
<dbReference type="RefSeq" id="WP_089851709.1">
    <property type="nucleotide sequence ID" value="NZ_FNEJ01000031.1"/>
</dbReference>
<dbReference type="PANTHER" id="PTHR43777">
    <property type="entry name" value="MOLYBDENUM COFACTOR CYTIDYLYLTRANSFERASE"/>
    <property type="match status" value="1"/>
</dbReference>
<evidence type="ECO:0000256" key="1">
    <source>
        <dbReference type="ARBA" id="ARBA00022842"/>
    </source>
</evidence>
<evidence type="ECO:0000313" key="3">
    <source>
        <dbReference type="EMBL" id="SDJ42810.1"/>
    </source>
</evidence>
<dbReference type="PANTHER" id="PTHR43777:SF1">
    <property type="entry name" value="MOLYBDENUM COFACTOR CYTIDYLYLTRANSFERASE"/>
    <property type="match status" value="1"/>
</dbReference>
<dbReference type="STRING" id="555512.SAMN04487993_103113"/>
<dbReference type="AlphaFoldDB" id="A0A1G8TQ61"/>
<dbReference type="InterPro" id="IPR025877">
    <property type="entry name" value="MobA-like_NTP_Trfase"/>
</dbReference>
<dbReference type="Gene3D" id="3.90.550.10">
    <property type="entry name" value="Spore Coat Polysaccharide Biosynthesis Protein SpsA, Chain A"/>
    <property type="match status" value="1"/>
</dbReference>
<sequence>MGAIAVLIPAAGASRRMRGTDKLLMQVGGEPLLRRQARQALQAADHVTVTLPDPDHPRAAALAGLPVQLVFVPDADSGMSASLRRGIGLLPEDMDAAMILPADMPDLTVEDLQALIALFRALPRPMLLQGCSDKDIPGHPVLFPADCFPAMLALSGDQGARAVLAANRHRLRLVTLPDRHALTDLDTPEAWAEWQARQPS</sequence>
<feature type="domain" description="MobA-like NTP transferase" evidence="2">
    <location>
        <begin position="7"/>
        <end position="167"/>
    </location>
</feature>
<name>A0A1G8TQ61_9RHOB</name>
<dbReference type="Pfam" id="PF12804">
    <property type="entry name" value="NTP_transf_3"/>
    <property type="match status" value="1"/>
</dbReference>
<gene>
    <name evidence="3" type="ORF">SAMN04487993_103113</name>
</gene>
<evidence type="ECO:0000259" key="2">
    <source>
        <dbReference type="Pfam" id="PF12804"/>
    </source>
</evidence>
<dbReference type="OrthoDB" id="9779263at2"/>
<dbReference type="CDD" id="cd04182">
    <property type="entry name" value="GT_2_like_f"/>
    <property type="match status" value="1"/>
</dbReference>